<sequence>SRIDIVCSVPARNLICVGLVNRKGIVHDGARTKSIDSFIGGKNLGLVTINKLDQLCKYILNIEMEIEGLKFEQV</sequence>
<proteinExistence type="predicted"/>
<reference evidence="1" key="1">
    <citation type="submission" date="2002-11" db="EMBL/GenBank/DDBJ databases">
        <title>Phylogenetic relationships of the recently discovered species Clivia mirabilis.</title>
        <authorList>
            <person name="Conrad F."/>
            <person name="Reeves G."/>
            <person name="Rourke J.P."/>
        </authorList>
    </citation>
    <scope>NUCLEOTIDE SEQUENCE</scope>
</reference>
<accession>Q8HR55</accession>
<keyword evidence="1" id="KW-0934">Plastid</keyword>
<organism evidence="1">
    <name type="scientific">Clivia gardenii</name>
    <name type="common">Kaffir lily</name>
    <dbReference type="NCBI Taxonomy" id="152471"/>
    <lineage>
        <taxon>Eukaryota</taxon>
        <taxon>Viridiplantae</taxon>
        <taxon>Streptophyta</taxon>
        <taxon>Embryophyta</taxon>
        <taxon>Tracheophyta</taxon>
        <taxon>Spermatophyta</taxon>
        <taxon>Magnoliopsida</taxon>
        <taxon>Liliopsida</taxon>
        <taxon>Asparagales</taxon>
        <taxon>Amaryllidaceae</taxon>
        <taxon>Amaryllidoideae</taxon>
        <taxon>Clivia</taxon>
    </lineage>
</organism>
<dbReference type="AlphaFoldDB" id="Q8HR55"/>
<name>Q8HR55_CLIGA</name>
<protein>
    <submittedName>
        <fullName evidence="1">Rps16 protein</fullName>
    </submittedName>
</protein>
<dbReference type="EMBL" id="AJ519545">
    <property type="protein sequence ID" value="CAD59438.1"/>
    <property type="molecule type" value="Genomic_DNA"/>
</dbReference>
<evidence type="ECO:0000313" key="1">
    <source>
        <dbReference type="EMBL" id="CAD59438.1"/>
    </source>
</evidence>
<feature type="non-terminal residue" evidence="1">
    <location>
        <position position="1"/>
    </location>
</feature>
<geneLocation type="plastid" evidence="1"/>
<gene>
    <name evidence="1" type="primary">rps16</name>
</gene>